<dbReference type="EMBL" id="JAINUG010000591">
    <property type="protein sequence ID" value="KAJ8366439.1"/>
    <property type="molecule type" value="Genomic_DNA"/>
</dbReference>
<dbReference type="PANTHER" id="PTHR46704">
    <property type="entry name" value="CXC DOMAIN-CONTAINING PROTEIN-RELATED"/>
    <property type="match status" value="1"/>
</dbReference>
<reference evidence="2" key="1">
    <citation type="journal article" date="2023" name="Science">
        <title>Genome structures resolve the early diversification of teleost fishes.</title>
        <authorList>
            <person name="Parey E."/>
            <person name="Louis A."/>
            <person name="Montfort J."/>
            <person name="Bouchez O."/>
            <person name="Roques C."/>
            <person name="Iampietro C."/>
            <person name="Lluch J."/>
            <person name="Castinel A."/>
            <person name="Donnadieu C."/>
            <person name="Desvignes T."/>
            <person name="Floi Bucao C."/>
            <person name="Jouanno E."/>
            <person name="Wen M."/>
            <person name="Mejri S."/>
            <person name="Dirks R."/>
            <person name="Jansen H."/>
            <person name="Henkel C."/>
            <person name="Chen W.J."/>
            <person name="Zahm M."/>
            <person name="Cabau C."/>
            <person name="Klopp C."/>
            <person name="Thompson A.W."/>
            <person name="Robinson-Rechavi M."/>
            <person name="Braasch I."/>
            <person name="Lecointre G."/>
            <person name="Bobe J."/>
            <person name="Postlethwait J.H."/>
            <person name="Berthelot C."/>
            <person name="Roest Crollius H."/>
            <person name="Guiguen Y."/>
        </authorList>
    </citation>
    <scope>NUCLEOTIDE SEQUENCE</scope>
    <source>
        <strain evidence="2">NC1722</strain>
    </source>
</reference>
<name>A0AAD7R5U2_9TELE</name>
<gene>
    <name evidence="2" type="ORF">AAFF_G00355570</name>
</gene>
<evidence type="ECO:0008006" key="4">
    <source>
        <dbReference type="Google" id="ProtNLM"/>
    </source>
</evidence>
<dbReference type="Proteomes" id="UP001221898">
    <property type="component" value="Unassembled WGS sequence"/>
</dbReference>
<protein>
    <recommendedName>
        <fullName evidence="4">CRC domain-containing protein</fullName>
    </recommendedName>
</protein>
<keyword evidence="3" id="KW-1185">Reference proteome</keyword>
<evidence type="ECO:0000313" key="2">
    <source>
        <dbReference type="EMBL" id="KAJ8366439.1"/>
    </source>
</evidence>
<evidence type="ECO:0000313" key="3">
    <source>
        <dbReference type="Proteomes" id="UP001221898"/>
    </source>
</evidence>
<feature type="region of interest" description="Disordered" evidence="1">
    <location>
        <begin position="53"/>
        <end position="80"/>
    </location>
</feature>
<proteinExistence type="predicted"/>
<accession>A0AAD7R5U2</accession>
<feature type="compositionally biased region" description="Basic and acidic residues" evidence="1">
    <location>
        <begin position="53"/>
        <end position="64"/>
    </location>
</feature>
<sequence length="498" mass="55906">MLNHTDLNLKEIAQEAEYEEESDDEVTPDDTIVSSYNTAKRIRMELQDQCKAEKQALKAAREARSSSASGSRQMPGSETEYPSMQLEISYLEASRRVSCNLYNHLAWLITDASPEVGDAGRVKVSPKQHEQVLNLAQDVCQTVAGIPTPKHIGTALHILKETRSKATVTLLNRFGNCISYQDAQRYITTMVKSVDEQTDCQIELPELSCEKHEEADTRMFAHIAYSVQHLHHKQAVVVAIDTDVIMMCIYYITHTDGLQELWVKKMDIYLPAHAIADALAVKYDVEAADLSSMLLSTYILTGCDTVSYLYRRGKKRTYKTAVDHLEDLLPLCRYGDPGESLDVKEDVVTAARQYMVSLYERSDFSGHLDALRAHLFGNIKGDMRCLPPTEDAFQLHLRRALHQLAVCKRAHMSQPTYPVATDFGRELVSGKLVATMMLKKAKPAEFKRTKYCHCKKSMCGRGCSCARANVKCVIACLCTGDPNKCSRIELTLEDSDSE</sequence>
<organism evidence="2 3">
    <name type="scientific">Aldrovandia affinis</name>
    <dbReference type="NCBI Taxonomy" id="143900"/>
    <lineage>
        <taxon>Eukaryota</taxon>
        <taxon>Metazoa</taxon>
        <taxon>Chordata</taxon>
        <taxon>Craniata</taxon>
        <taxon>Vertebrata</taxon>
        <taxon>Euteleostomi</taxon>
        <taxon>Actinopterygii</taxon>
        <taxon>Neopterygii</taxon>
        <taxon>Teleostei</taxon>
        <taxon>Notacanthiformes</taxon>
        <taxon>Halosauridae</taxon>
        <taxon>Aldrovandia</taxon>
    </lineage>
</organism>
<dbReference type="AlphaFoldDB" id="A0AAD7R5U2"/>
<comment type="caution">
    <text evidence="2">The sequence shown here is derived from an EMBL/GenBank/DDBJ whole genome shotgun (WGS) entry which is preliminary data.</text>
</comment>
<dbReference type="PANTHER" id="PTHR46704:SF1">
    <property type="entry name" value="TELOMERE LENGTH REGULATION PROTEIN TEL2 HOMOLOG"/>
    <property type="match status" value="1"/>
</dbReference>
<evidence type="ECO:0000256" key="1">
    <source>
        <dbReference type="SAM" id="MobiDB-lite"/>
    </source>
</evidence>